<dbReference type="PANTHER" id="PTHR30055:SF229">
    <property type="entry name" value="HTH-TYPE TRANSCRIPTIONAL REPRESSOR RV1474C"/>
    <property type="match status" value="1"/>
</dbReference>
<dbReference type="InterPro" id="IPR036271">
    <property type="entry name" value="Tet_transcr_reg_TetR-rel_C_sf"/>
</dbReference>
<dbReference type="Pfam" id="PF00440">
    <property type="entry name" value="TetR_N"/>
    <property type="match status" value="1"/>
</dbReference>
<comment type="caution">
    <text evidence="7">The sequence shown here is derived from an EMBL/GenBank/DDBJ whole genome shotgun (WGS) entry which is preliminary data.</text>
</comment>
<keyword evidence="8" id="KW-1185">Reference proteome</keyword>
<evidence type="ECO:0000313" key="8">
    <source>
        <dbReference type="Proteomes" id="UP001500665"/>
    </source>
</evidence>
<gene>
    <name evidence="7" type="ORF">GCM10009550_78110</name>
</gene>
<protein>
    <recommendedName>
        <fullName evidence="6">HTH tetR-type domain-containing protein</fullName>
    </recommendedName>
</protein>
<dbReference type="Proteomes" id="UP001500665">
    <property type="component" value="Unassembled WGS sequence"/>
</dbReference>
<evidence type="ECO:0000256" key="2">
    <source>
        <dbReference type="ARBA" id="ARBA00023015"/>
    </source>
</evidence>
<sequence length="197" mass="21521">MPKVSPEHLEQRRQQIIEAALRCFAAKGFAGTSMQDIFKESGLSAGAVYRYFPAKADLVSEIAKRKREAVQSALREALEREELPPLPEVLHDFLTAFLAELGENGKLRVLPEVWAAALHDDAIGVIVDEVLTGVRGVWAELAVRYQRAGRLSEGADPAAIGAVLTCLIPGFVIQRLVLGDMDPEFVRRGLEGVLGFS</sequence>
<proteinExistence type="predicted"/>
<reference evidence="7 8" key="1">
    <citation type="journal article" date="2019" name="Int. J. Syst. Evol. Microbiol.">
        <title>The Global Catalogue of Microorganisms (GCM) 10K type strain sequencing project: providing services to taxonomists for standard genome sequencing and annotation.</title>
        <authorList>
            <consortium name="The Broad Institute Genomics Platform"/>
            <consortium name="The Broad Institute Genome Sequencing Center for Infectious Disease"/>
            <person name="Wu L."/>
            <person name="Ma J."/>
        </authorList>
    </citation>
    <scope>NUCLEOTIDE SEQUENCE [LARGE SCALE GENOMIC DNA]</scope>
    <source>
        <strain evidence="7 8">JCM 10696</strain>
    </source>
</reference>
<keyword evidence="4" id="KW-0804">Transcription</keyword>
<dbReference type="RefSeq" id="WP_344247901.1">
    <property type="nucleotide sequence ID" value="NZ_BAAAHH010000075.1"/>
</dbReference>
<evidence type="ECO:0000256" key="1">
    <source>
        <dbReference type="ARBA" id="ARBA00022491"/>
    </source>
</evidence>
<evidence type="ECO:0000256" key="5">
    <source>
        <dbReference type="PROSITE-ProRule" id="PRU00335"/>
    </source>
</evidence>
<dbReference type="PROSITE" id="PS01081">
    <property type="entry name" value="HTH_TETR_1"/>
    <property type="match status" value="1"/>
</dbReference>
<dbReference type="PROSITE" id="PS50977">
    <property type="entry name" value="HTH_TETR_2"/>
    <property type="match status" value="1"/>
</dbReference>
<name>A0ABN1S1X6_9ACTN</name>
<dbReference type="SUPFAM" id="SSF46689">
    <property type="entry name" value="Homeodomain-like"/>
    <property type="match status" value="1"/>
</dbReference>
<dbReference type="EMBL" id="BAAAHH010000075">
    <property type="protein sequence ID" value="GAA0970410.1"/>
    <property type="molecule type" value="Genomic_DNA"/>
</dbReference>
<dbReference type="Pfam" id="PF13977">
    <property type="entry name" value="TetR_C_6"/>
    <property type="match status" value="1"/>
</dbReference>
<keyword evidence="1" id="KW-0678">Repressor</keyword>
<dbReference type="InterPro" id="IPR050109">
    <property type="entry name" value="HTH-type_TetR-like_transc_reg"/>
</dbReference>
<dbReference type="SUPFAM" id="SSF48498">
    <property type="entry name" value="Tetracyclin repressor-like, C-terminal domain"/>
    <property type="match status" value="1"/>
</dbReference>
<feature type="domain" description="HTH tetR-type" evidence="6">
    <location>
        <begin position="10"/>
        <end position="70"/>
    </location>
</feature>
<organism evidence="7 8">
    <name type="scientific">Actinocorallia libanotica</name>
    <dbReference type="NCBI Taxonomy" id="46162"/>
    <lineage>
        <taxon>Bacteria</taxon>
        <taxon>Bacillati</taxon>
        <taxon>Actinomycetota</taxon>
        <taxon>Actinomycetes</taxon>
        <taxon>Streptosporangiales</taxon>
        <taxon>Thermomonosporaceae</taxon>
        <taxon>Actinocorallia</taxon>
    </lineage>
</organism>
<keyword evidence="2" id="KW-0805">Transcription regulation</keyword>
<accession>A0ABN1S1X6</accession>
<dbReference type="Gene3D" id="1.10.357.10">
    <property type="entry name" value="Tetracycline Repressor, domain 2"/>
    <property type="match status" value="1"/>
</dbReference>
<dbReference type="InterPro" id="IPR009057">
    <property type="entry name" value="Homeodomain-like_sf"/>
</dbReference>
<dbReference type="PANTHER" id="PTHR30055">
    <property type="entry name" value="HTH-TYPE TRANSCRIPTIONAL REGULATOR RUTR"/>
    <property type="match status" value="1"/>
</dbReference>
<evidence type="ECO:0000259" key="6">
    <source>
        <dbReference type="PROSITE" id="PS50977"/>
    </source>
</evidence>
<evidence type="ECO:0000313" key="7">
    <source>
        <dbReference type="EMBL" id="GAA0970410.1"/>
    </source>
</evidence>
<dbReference type="PRINTS" id="PR00455">
    <property type="entry name" value="HTHTETR"/>
</dbReference>
<dbReference type="InterPro" id="IPR039538">
    <property type="entry name" value="BetI_C"/>
</dbReference>
<dbReference type="InterPro" id="IPR001647">
    <property type="entry name" value="HTH_TetR"/>
</dbReference>
<evidence type="ECO:0000256" key="3">
    <source>
        <dbReference type="ARBA" id="ARBA00023125"/>
    </source>
</evidence>
<keyword evidence="3 5" id="KW-0238">DNA-binding</keyword>
<feature type="DNA-binding region" description="H-T-H motif" evidence="5">
    <location>
        <begin position="33"/>
        <end position="52"/>
    </location>
</feature>
<evidence type="ECO:0000256" key="4">
    <source>
        <dbReference type="ARBA" id="ARBA00023163"/>
    </source>
</evidence>
<dbReference type="InterPro" id="IPR023772">
    <property type="entry name" value="DNA-bd_HTH_TetR-type_CS"/>
</dbReference>